<keyword evidence="8" id="KW-0653">Protein transport</keyword>
<keyword evidence="6 10" id="KW-0732">Signal</keyword>
<dbReference type="InterPro" id="IPR018323">
    <property type="entry name" value="OM_lipoprot_carrier_LolA_Pbac"/>
</dbReference>
<evidence type="ECO:0000256" key="2">
    <source>
        <dbReference type="ARBA" id="ARBA00007615"/>
    </source>
</evidence>
<evidence type="ECO:0000256" key="10">
    <source>
        <dbReference type="SAM" id="SignalP"/>
    </source>
</evidence>
<gene>
    <name evidence="11" type="primary">lolA</name>
    <name evidence="11" type="ORF">IAA31_01940</name>
</gene>
<keyword evidence="5" id="KW-0813">Transport</keyword>
<comment type="subcellular location">
    <subcellularLocation>
        <location evidence="1">Periplasm</location>
    </subcellularLocation>
</comment>
<reference evidence="11" key="2">
    <citation type="submission" date="2021-04" db="EMBL/GenBank/DDBJ databases">
        <authorList>
            <person name="Gilroy R."/>
        </authorList>
    </citation>
    <scope>NUCLEOTIDE SEQUENCE</scope>
    <source>
        <strain evidence="11">687</strain>
    </source>
</reference>
<dbReference type="InterPro" id="IPR029046">
    <property type="entry name" value="LolA/LolB/LppX"/>
</dbReference>
<feature type="chain" id="PRO_5038342920" description="Outer-membrane lipoprotein carrier protein" evidence="10">
    <location>
        <begin position="24"/>
        <end position="212"/>
    </location>
</feature>
<dbReference type="PANTHER" id="PTHR35869">
    <property type="entry name" value="OUTER-MEMBRANE LIPOPROTEIN CARRIER PROTEIN"/>
    <property type="match status" value="1"/>
</dbReference>
<organism evidence="11 12">
    <name type="scientific">Candidatus Anaerobiospirillum merdipullorum</name>
    <dbReference type="NCBI Taxonomy" id="2838450"/>
    <lineage>
        <taxon>Bacteria</taxon>
        <taxon>Pseudomonadati</taxon>
        <taxon>Pseudomonadota</taxon>
        <taxon>Gammaproteobacteria</taxon>
        <taxon>Aeromonadales</taxon>
        <taxon>Succinivibrionaceae</taxon>
        <taxon>Anaerobiospirillum</taxon>
    </lineage>
</organism>
<accession>A0A9E2KLZ4</accession>
<keyword evidence="7" id="KW-0574">Periplasm</keyword>
<evidence type="ECO:0000313" key="12">
    <source>
        <dbReference type="Proteomes" id="UP000824150"/>
    </source>
</evidence>
<dbReference type="SUPFAM" id="SSF89392">
    <property type="entry name" value="Prokaryotic lipoproteins and lipoprotein localization factors"/>
    <property type="match status" value="1"/>
</dbReference>
<comment type="caution">
    <text evidence="11">The sequence shown here is derived from an EMBL/GenBank/DDBJ whole genome shotgun (WGS) entry which is preliminary data.</text>
</comment>
<dbReference type="Proteomes" id="UP000824150">
    <property type="component" value="Unassembled WGS sequence"/>
</dbReference>
<evidence type="ECO:0000256" key="5">
    <source>
        <dbReference type="ARBA" id="ARBA00022448"/>
    </source>
</evidence>
<dbReference type="NCBIfam" id="TIGR00547">
    <property type="entry name" value="lolA"/>
    <property type="match status" value="1"/>
</dbReference>
<dbReference type="Pfam" id="PF03548">
    <property type="entry name" value="LolA"/>
    <property type="match status" value="1"/>
</dbReference>
<proteinExistence type="inferred from homology"/>
<comment type="subunit">
    <text evidence="3">Monomer.</text>
</comment>
<evidence type="ECO:0000256" key="1">
    <source>
        <dbReference type="ARBA" id="ARBA00004418"/>
    </source>
</evidence>
<comment type="similarity">
    <text evidence="2">Belongs to the LolA family.</text>
</comment>
<dbReference type="GO" id="GO:0044874">
    <property type="term" value="P:lipoprotein localization to outer membrane"/>
    <property type="evidence" value="ECO:0007669"/>
    <property type="project" value="TreeGrafter"/>
</dbReference>
<evidence type="ECO:0000256" key="4">
    <source>
        <dbReference type="ARBA" id="ARBA00014035"/>
    </source>
</evidence>
<dbReference type="EMBL" id="JAHLFG010000023">
    <property type="protein sequence ID" value="MBU3826241.1"/>
    <property type="molecule type" value="Genomic_DNA"/>
</dbReference>
<dbReference type="GO" id="GO:0042953">
    <property type="term" value="P:lipoprotein transport"/>
    <property type="evidence" value="ECO:0007669"/>
    <property type="project" value="InterPro"/>
</dbReference>
<dbReference type="PANTHER" id="PTHR35869:SF1">
    <property type="entry name" value="OUTER-MEMBRANE LIPOPROTEIN CARRIER PROTEIN"/>
    <property type="match status" value="1"/>
</dbReference>
<protein>
    <recommendedName>
        <fullName evidence="4">Outer-membrane lipoprotein carrier protein</fullName>
    </recommendedName>
</protein>
<keyword evidence="11" id="KW-0449">Lipoprotein</keyword>
<evidence type="ECO:0000256" key="3">
    <source>
        <dbReference type="ARBA" id="ARBA00011245"/>
    </source>
</evidence>
<name>A0A9E2KLZ4_9GAMM</name>
<feature type="signal peptide" evidence="10">
    <location>
        <begin position="1"/>
        <end position="23"/>
    </location>
</feature>
<dbReference type="GO" id="GO:0030288">
    <property type="term" value="C:outer membrane-bounded periplasmic space"/>
    <property type="evidence" value="ECO:0007669"/>
    <property type="project" value="TreeGrafter"/>
</dbReference>
<dbReference type="InterPro" id="IPR004564">
    <property type="entry name" value="OM_lipoprot_carrier_LolA-like"/>
</dbReference>
<evidence type="ECO:0000256" key="8">
    <source>
        <dbReference type="ARBA" id="ARBA00022927"/>
    </source>
</evidence>
<reference evidence="11" key="1">
    <citation type="journal article" date="2021" name="PeerJ">
        <title>Extensive microbial diversity within the chicken gut microbiome revealed by metagenomics and culture.</title>
        <authorList>
            <person name="Gilroy R."/>
            <person name="Ravi A."/>
            <person name="Getino M."/>
            <person name="Pursley I."/>
            <person name="Horton D.L."/>
            <person name="Alikhan N.F."/>
            <person name="Baker D."/>
            <person name="Gharbi K."/>
            <person name="Hall N."/>
            <person name="Watson M."/>
            <person name="Adriaenssens E.M."/>
            <person name="Foster-Nyarko E."/>
            <person name="Jarju S."/>
            <person name="Secka A."/>
            <person name="Antonio M."/>
            <person name="Oren A."/>
            <person name="Chaudhuri R.R."/>
            <person name="La Ragione R."/>
            <person name="Hildebrand F."/>
            <person name="Pallen M.J."/>
        </authorList>
    </citation>
    <scope>NUCLEOTIDE SEQUENCE</scope>
    <source>
        <strain evidence="11">687</strain>
    </source>
</reference>
<dbReference type="CDD" id="cd16325">
    <property type="entry name" value="LolA"/>
    <property type="match status" value="1"/>
</dbReference>
<sequence length="212" mass="23059">MKLKLCTYGAVLGLALSAGVAQAEPLAQKLQSFEALQASFTQTVTDPQGQEIASSEGTIALKRPQSFMLHTQIPDESYLYTRDDGVYYFDAFINQLTIMPLSSLQNSPFALLLEKSNGNDSSAWQDWEVQELIKSSVYELKPKTGTAAAQMGGASAVRTLKLTFTGRYLNSVEVSFADGNSNHYALSGQKFTVSESDFACTIPSDAEVADER</sequence>
<dbReference type="AlphaFoldDB" id="A0A9E2KLZ4"/>
<keyword evidence="9" id="KW-0143">Chaperone</keyword>
<dbReference type="Gene3D" id="2.50.20.10">
    <property type="entry name" value="Lipoprotein localisation LolA/LolB/LppX"/>
    <property type="match status" value="1"/>
</dbReference>
<evidence type="ECO:0000313" key="11">
    <source>
        <dbReference type="EMBL" id="MBU3826241.1"/>
    </source>
</evidence>
<evidence type="ECO:0000256" key="9">
    <source>
        <dbReference type="ARBA" id="ARBA00023186"/>
    </source>
</evidence>
<evidence type="ECO:0000256" key="7">
    <source>
        <dbReference type="ARBA" id="ARBA00022764"/>
    </source>
</evidence>
<evidence type="ECO:0000256" key="6">
    <source>
        <dbReference type="ARBA" id="ARBA00022729"/>
    </source>
</evidence>